<dbReference type="AlphaFoldDB" id="A0A239G927"/>
<dbReference type="InterPro" id="IPR041197">
    <property type="entry name" value="LD_cluster3"/>
</dbReference>
<accession>A0A239G927</accession>
<protein>
    <recommendedName>
        <fullName evidence="3">Bacterial bifunctional deaminase-reductase C-terminal domain-containing protein</fullName>
    </recommendedName>
</protein>
<dbReference type="Pfam" id="PF18180">
    <property type="entry name" value="LD_cluster3"/>
    <property type="match status" value="1"/>
</dbReference>
<keyword evidence="2" id="KW-1185">Reference proteome</keyword>
<sequence length="207" mass="22242">MADLRDRAILLSASFPSGERGERFKPYDADAVADAVTALVSAVITANGRLVFGGHPTITPLVLRVAADHDARNAVDVYQSDEFRDQITEPTRDLERQGFGRIVATPTVGDLRENLALMRREMIGGSPDLAAALFIGGMEGILDEFDWVGELRPSVPRLPIAAPGGAAAMLSAQGPDGRPLPPEVLGWLRSPRYPLVSAELVRYLAEA</sequence>
<dbReference type="Proteomes" id="UP000198386">
    <property type="component" value="Unassembled WGS sequence"/>
</dbReference>
<organism evidence="1 2">
    <name type="scientific">Geodermatophilus saharensis</name>
    <dbReference type="NCBI Taxonomy" id="1137994"/>
    <lineage>
        <taxon>Bacteria</taxon>
        <taxon>Bacillati</taxon>
        <taxon>Actinomycetota</taxon>
        <taxon>Actinomycetes</taxon>
        <taxon>Geodermatophilales</taxon>
        <taxon>Geodermatophilaceae</taxon>
        <taxon>Geodermatophilus</taxon>
    </lineage>
</organism>
<reference evidence="2" key="1">
    <citation type="submission" date="2017-06" db="EMBL/GenBank/DDBJ databases">
        <authorList>
            <person name="Varghese N."/>
            <person name="Submissions S."/>
        </authorList>
    </citation>
    <scope>NUCLEOTIDE SEQUENCE [LARGE SCALE GENOMIC DNA]</scope>
    <source>
        <strain evidence="2">DSM 45423</strain>
    </source>
</reference>
<dbReference type="OrthoDB" id="5525437at2"/>
<name>A0A239G927_9ACTN</name>
<dbReference type="RefSeq" id="WP_089405001.1">
    <property type="nucleotide sequence ID" value="NZ_FZOH01000006.1"/>
</dbReference>
<evidence type="ECO:0000313" key="2">
    <source>
        <dbReference type="Proteomes" id="UP000198386"/>
    </source>
</evidence>
<proteinExistence type="predicted"/>
<gene>
    <name evidence="1" type="ORF">SAMN04488107_3344</name>
</gene>
<evidence type="ECO:0000313" key="1">
    <source>
        <dbReference type="EMBL" id="SNS65667.1"/>
    </source>
</evidence>
<dbReference type="EMBL" id="FZOH01000006">
    <property type="protein sequence ID" value="SNS65667.1"/>
    <property type="molecule type" value="Genomic_DNA"/>
</dbReference>
<evidence type="ECO:0008006" key="3">
    <source>
        <dbReference type="Google" id="ProtNLM"/>
    </source>
</evidence>